<sequence>MSFALLTLRAAQGGGAYHVHPSTEHAAFRDLNIFERFISSAENTETSINPISFLCWLLPEVYSVDSTVILDPYFTSGLLFVSVTTLALFFTSGTYYSGNRLRQQICPSYKSSSTMYFNTRQLPLRSNLLLLHHQHPPPALVRNPVPDPSIPSSQAETLAAKSSSPDAYPKNIKKVTPIDSPVYPTFGRTASNASSTRGRPGGGGGSSRNGTPPTSSSSKSTTPPPDRSDSP</sequence>
<organism evidence="2 3">
    <name type="scientific">Agaricus bisporus var. burnettii</name>
    <dbReference type="NCBI Taxonomy" id="192524"/>
    <lineage>
        <taxon>Eukaryota</taxon>
        <taxon>Fungi</taxon>
        <taxon>Dikarya</taxon>
        <taxon>Basidiomycota</taxon>
        <taxon>Agaricomycotina</taxon>
        <taxon>Agaricomycetes</taxon>
        <taxon>Agaricomycetidae</taxon>
        <taxon>Agaricales</taxon>
        <taxon>Agaricineae</taxon>
        <taxon>Agaricaceae</taxon>
        <taxon>Agaricus</taxon>
    </lineage>
</organism>
<feature type="region of interest" description="Disordered" evidence="1">
    <location>
        <begin position="139"/>
        <end position="231"/>
    </location>
</feature>
<accession>A0A8H7C605</accession>
<reference evidence="2 3" key="1">
    <citation type="journal article" name="Sci. Rep.">
        <title>Telomere-to-telomere assembled and centromere annotated genomes of the two main subspecies of the button mushroom Agaricus bisporus reveal especially polymorphic chromosome ends.</title>
        <authorList>
            <person name="Sonnenberg A.S.M."/>
            <person name="Sedaghat-Telgerd N."/>
            <person name="Lavrijssen B."/>
            <person name="Ohm R.A."/>
            <person name="Hendrickx P.M."/>
            <person name="Scholtmeijer K."/>
            <person name="Baars J.J.P."/>
            <person name="van Peer A."/>
        </authorList>
    </citation>
    <scope>NUCLEOTIDE SEQUENCE [LARGE SCALE GENOMIC DNA]</scope>
    <source>
        <strain evidence="2 3">H119_p4</strain>
    </source>
</reference>
<dbReference type="EMBL" id="JABXXO010000012">
    <property type="protein sequence ID" value="KAF7762678.1"/>
    <property type="molecule type" value="Genomic_DNA"/>
</dbReference>
<evidence type="ECO:0000313" key="2">
    <source>
        <dbReference type="EMBL" id="KAF7762678.1"/>
    </source>
</evidence>
<name>A0A8H7C605_AGABI</name>
<evidence type="ECO:0000313" key="3">
    <source>
        <dbReference type="Proteomes" id="UP000629468"/>
    </source>
</evidence>
<feature type="compositionally biased region" description="Low complexity" evidence="1">
    <location>
        <begin position="208"/>
        <end position="221"/>
    </location>
</feature>
<proteinExistence type="predicted"/>
<dbReference type="AlphaFoldDB" id="A0A8H7C605"/>
<comment type="caution">
    <text evidence="2">The sequence shown here is derived from an EMBL/GenBank/DDBJ whole genome shotgun (WGS) entry which is preliminary data.</text>
</comment>
<gene>
    <name evidence="2" type="ORF">Agabi119p4_9271</name>
</gene>
<feature type="compositionally biased region" description="Polar residues" evidence="1">
    <location>
        <begin position="150"/>
        <end position="165"/>
    </location>
</feature>
<protein>
    <submittedName>
        <fullName evidence="2">Uncharacterized protein</fullName>
    </submittedName>
</protein>
<evidence type="ECO:0000256" key="1">
    <source>
        <dbReference type="SAM" id="MobiDB-lite"/>
    </source>
</evidence>
<dbReference type="Proteomes" id="UP000629468">
    <property type="component" value="Unassembled WGS sequence"/>
</dbReference>